<name>A0AAP0AX97_9ASPA</name>
<evidence type="ECO:0000313" key="2">
    <source>
        <dbReference type="Proteomes" id="UP001418222"/>
    </source>
</evidence>
<proteinExistence type="predicted"/>
<evidence type="ECO:0000313" key="1">
    <source>
        <dbReference type="EMBL" id="KAK8918484.1"/>
    </source>
</evidence>
<dbReference type="AlphaFoldDB" id="A0AAP0AX97"/>
<keyword evidence="2" id="KW-1185">Reference proteome</keyword>
<protein>
    <submittedName>
        <fullName evidence="1">Uncharacterized protein</fullName>
    </submittedName>
</protein>
<gene>
    <name evidence="1" type="ORF">KSP39_PZI021953</name>
</gene>
<dbReference type="Proteomes" id="UP001418222">
    <property type="component" value="Unassembled WGS sequence"/>
</dbReference>
<comment type="caution">
    <text evidence="1">The sequence shown here is derived from an EMBL/GenBank/DDBJ whole genome shotgun (WGS) entry which is preliminary data.</text>
</comment>
<accession>A0AAP0AX97</accession>
<reference evidence="1 2" key="1">
    <citation type="journal article" date="2022" name="Nat. Plants">
        <title>Genomes of leafy and leafless Platanthera orchids illuminate the evolution of mycoheterotrophy.</title>
        <authorList>
            <person name="Li M.H."/>
            <person name="Liu K.W."/>
            <person name="Li Z."/>
            <person name="Lu H.C."/>
            <person name="Ye Q.L."/>
            <person name="Zhang D."/>
            <person name="Wang J.Y."/>
            <person name="Li Y.F."/>
            <person name="Zhong Z.M."/>
            <person name="Liu X."/>
            <person name="Yu X."/>
            <person name="Liu D.K."/>
            <person name="Tu X.D."/>
            <person name="Liu B."/>
            <person name="Hao Y."/>
            <person name="Liao X.Y."/>
            <person name="Jiang Y.T."/>
            <person name="Sun W.H."/>
            <person name="Chen J."/>
            <person name="Chen Y.Q."/>
            <person name="Ai Y."/>
            <person name="Zhai J.W."/>
            <person name="Wu S.S."/>
            <person name="Zhou Z."/>
            <person name="Hsiao Y.Y."/>
            <person name="Wu W.L."/>
            <person name="Chen Y.Y."/>
            <person name="Lin Y.F."/>
            <person name="Hsu J.L."/>
            <person name="Li C.Y."/>
            <person name="Wang Z.W."/>
            <person name="Zhao X."/>
            <person name="Zhong W.Y."/>
            <person name="Ma X.K."/>
            <person name="Ma L."/>
            <person name="Huang J."/>
            <person name="Chen G.Z."/>
            <person name="Huang M.Z."/>
            <person name="Huang L."/>
            <person name="Peng D.H."/>
            <person name="Luo Y.B."/>
            <person name="Zou S.Q."/>
            <person name="Chen S.P."/>
            <person name="Lan S."/>
            <person name="Tsai W.C."/>
            <person name="Van de Peer Y."/>
            <person name="Liu Z.J."/>
        </authorList>
    </citation>
    <scope>NUCLEOTIDE SEQUENCE [LARGE SCALE GENOMIC DNA]</scope>
    <source>
        <strain evidence="1">Lor287</strain>
    </source>
</reference>
<dbReference type="EMBL" id="JBBWWQ010000019">
    <property type="protein sequence ID" value="KAK8918484.1"/>
    <property type="molecule type" value="Genomic_DNA"/>
</dbReference>
<organism evidence="1 2">
    <name type="scientific">Platanthera zijinensis</name>
    <dbReference type="NCBI Taxonomy" id="2320716"/>
    <lineage>
        <taxon>Eukaryota</taxon>
        <taxon>Viridiplantae</taxon>
        <taxon>Streptophyta</taxon>
        <taxon>Embryophyta</taxon>
        <taxon>Tracheophyta</taxon>
        <taxon>Spermatophyta</taxon>
        <taxon>Magnoliopsida</taxon>
        <taxon>Liliopsida</taxon>
        <taxon>Asparagales</taxon>
        <taxon>Orchidaceae</taxon>
        <taxon>Orchidoideae</taxon>
        <taxon>Orchideae</taxon>
        <taxon>Orchidinae</taxon>
        <taxon>Platanthera</taxon>
    </lineage>
</organism>
<sequence length="94" mass="10532">MNSELNQFFMNTWELHGAGLHTNSSTPSLEKLQPSKPIQVGESYTCGYISYLKEQKEDISEYLGGEHLPDVALSFYGASSQILRIINLTLQGHQ</sequence>